<dbReference type="InParanoid" id="D1C977"/>
<dbReference type="FunCoup" id="D1C977">
    <property type="interactions" value="30"/>
</dbReference>
<dbReference type="KEGG" id="sti:Sthe_2966"/>
<dbReference type="AlphaFoldDB" id="D1C977"/>
<dbReference type="eggNOG" id="COG2518">
    <property type="taxonomic scope" value="Bacteria"/>
</dbReference>
<dbReference type="RefSeq" id="WP_012873405.1">
    <property type="nucleotide sequence ID" value="NC_013524.1"/>
</dbReference>
<dbReference type="GO" id="GO:0008168">
    <property type="term" value="F:methyltransferase activity"/>
    <property type="evidence" value="ECO:0007669"/>
    <property type="project" value="UniProtKB-KW"/>
</dbReference>
<dbReference type="GO" id="GO:0032259">
    <property type="term" value="P:methylation"/>
    <property type="evidence" value="ECO:0007669"/>
    <property type="project" value="UniProtKB-KW"/>
</dbReference>
<dbReference type="InterPro" id="IPR041698">
    <property type="entry name" value="Methyltransf_25"/>
</dbReference>
<dbReference type="Gene3D" id="3.40.50.150">
    <property type="entry name" value="Vaccinia Virus protein VP39"/>
    <property type="match status" value="1"/>
</dbReference>
<dbReference type="SUPFAM" id="SSF53335">
    <property type="entry name" value="S-adenosyl-L-methionine-dependent methyltransferases"/>
    <property type="match status" value="1"/>
</dbReference>
<reference evidence="3" key="1">
    <citation type="submission" date="2009-11" db="EMBL/GenBank/DDBJ databases">
        <title>The complete chromosome 2 of Sphaerobacter thermophilus DSM 20745.</title>
        <authorList>
            <person name="Lucas S."/>
            <person name="Copeland A."/>
            <person name="Lapidus A."/>
            <person name="Glavina del Rio T."/>
            <person name="Dalin E."/>
            <person name="Tice H."/>
            <person name="Bruce D."/>
            <person name="Goodwin L."/>
            <person name="Pitluck S."/>
            <person name="Kyrpides N."/>
            <person name="Mavromatis K."/>
            <person name="Ivanova N."/>
            <person name="Mikhailova N."/>
            <person name="LaButti K.M."/>
            <person name="Clum A."/>
            <person name="Sun H.I."/>
            <person name="Brettin T."/>
            <person name="Detter J.C."/>
            <person name="Han C."/>
            <person name="Larimer F."/>
            <person name="Land M."/>
            <person name="Hauser L."/>
            <person name="Markowitz V."/>
            <person name="Cheng J.F."/>
            <person name="Hugenholtz P."/>
            <person name="Woyke T."/>
            <person name="Wu D."/>
            <person name="Steenblock K."/>
            <person name="Schneider S."/>
            <person name="Pukall R."/>
            <person name="Goeker M."/>
            <person name="Klenk H.P."/>
            <person name="Eisen J.A."/>
        </authorList>
    </citation>
    <scope>NUCLEOTIDE SEQUENCE [LARGE SCALE GENOMIC DNA]</scope>
    <source>
        <strain evidence="3">ATCC 49802 / DSM 20745 / S 6022</strain>
    </source>
</reference>
<gene>
    <name evidence="2" type="ordered locus">Sthe_2966</name>
</gene>
<proteinExistence type="predicted"/>
<dbReference type="EMBL" id="CP001824">
    <property type="protein sequence ID" value="ACZ40370.1"/>
    <property type="molecule type" value="Genomic_DNA"/>
</dbReference>
<dbReference type="InterPro" id="IPR029063">
    <property type="entry name" value="SAM-dependent_MTases_sf"/>
</dbReference>
<sequence>MTRVPARITAAVDLLRIHPGDTILEIGCGNGTAAALICERLGDGRLVAIDRSETQIRRARERNRAHLASGTLTLHVMALESAILPEAPFDTIFAINVNCFWLRADEPLAAVRRLLKPDGMFYVFYEHPTAAKMRDVAAVLRTNLVRAGLTIRDETATGPVYALASTLTAHECTDMAAIPEATREPDFPRSVAQHVDFSALRSTNRWRQRETALCRR</sequence>
<keyword evidence="2" id="KW-0489">Methyltransferase</keyword>
<reference evidence="2 3" key="2">
    <citation type="journal article" date="2010" name="Stand. Genomic Sci.">
        <title>Complete genome sequence of Desulfohalobium retbaense type strain (HR(100)).</title>
        <authorList>
            <person name="Spring S."/>
            <person name="Nolan M."/>
            <person name="Lapidus A."/>
            <person name="Glavina Del Rio T."/>
            <person name="Copeland A."/>
            <person name="Tice H."/>
            <person name="Cheng J.F."/>
            <person name="Lucas S."/>
            <person name="Land M."/>
            <person name="Chen F."/>
            <person name="Bruce D."/>
            <person name="Goodwin L."/>
            <person name="Pitluck S."/>
            <person name="Ivanova N."/>
            <person name="Mavromatis K."/>
            <person name="Mikhailova N."/>
            <person name="Pati A."/>
            <person name="Chen A."/>
            <person name="Palaniappan K."/>
            <person name="Hauser L."/>
            <person name="Chang Y.J."/>
            <person name="Jeffries C.D."/>
            <person name="Munk C."/>
            <person name="Kiss H."/>
            <person name="Chain P."/>
            <person name="Han C."/>
            <person name="Brettin T."/>
            <person name="Detter J.C."/>
            <person name="Schuler E."/>
            <person name="Goker M."/>
            <person name="Rohde M."/>
            <person name="Bristow J."/>
            <person name="Eisen J.A."/>
            <person name="Markowitz V."/>
            <person name="Hugenholtz P."/>
            <person name="Kyrpides N.C."/>
            <person name="Klenk H.P."/>
        </authorList>
    </citation>
    <scope>NUCLEOTIDE SEQUENCE [LARGE SCALE GENOMIC DNA]</scope>
    <source>
        <strain evidence="3">ATCC 49802 / DSM 20745 / S 6022</strain>
    </source>
</reference>
<dbReference type="CDD" id="cd02440">
    <property type="entry name" value="AdoMet_MTases"/>
    <property type="match status" value="1"/>
</dbReference>
<dbReference type="STRING" id="479434.Sthe_2966"/>
<evidence type="ECO:0000313" key="2">
    <source>
        <dbReference type="EMBL" id="ACZ40370.1"/>
    </source>
</evidence>
<accession>D1C977</accession>
<evidence type="ECO:0000313" key="3">
    <source>
        <dbReference type="Proteomes" id="UP000002027"/>
    </source>
</evidence>
<name>D1C977_SPHTD</name>
<dbReference type="InterPro" id="IPR050723">
    <property type="entry name" value="CFA/CMAS"/>
</dbReference>
<dbReference type="HOGENOM" id="CLU_081534_4_0_0"/>
<evidence type="ECO:0000259" key="1">
    <source>
        <dbReference type="Pfam" id="PF13649"/>
    </source>
</evidence>
<dbReference type="Proteomes" id="UP000002027">
    <property type="component" value="Chromosome 2"/>
</dbReference>
<keyword evidence="2" id="KW-0808">Transferase</keyword>
<dbReference type="OrthoDB" id="43862at2"/>
<feature type="domain" description="Methyltransferase" evidence="1">
    <location>
        <begin position="23"/>
        <end position="119"/>
    </location>
</feature>
<dbReference type="PANTHER" id="PTHR43667:SF2">
    <property type="entry name" value="FATTY ACID C-METHYL TRANSFERASE"/>
    <property type="match status" value="1"/>
</dbReference>
<dbReference type="PANTHER" id="PTHR43667">
    <property type="entry name" value="CYCLOPROPANE-FATTY-ACYL-PHOSPHOLIPID SYNTHASE"/>
    <property type="match status" value="1"/>
</dbReference>
<keyword evidence="3" id="KW-1185">Reference proteome</keyword>
<organism evidence="2 3">
    <name type="scientific">Sphaerobacter thermophilus (strain ATCC 49802 / DSM 20745 / KCCM 41009 / NCIMB 13125 / S 6022)</name>
    <dbReference type="NCBI Taxonomy" id="479434"/>
    <lineage>
        <taxon>Bacteria</taxon>
        <taxon>Pseudomonadati</taxon>
        <taxon>Thermomicrobiota</taxon>
        <taxon>Thermomicrobia</taxon>
        <taxon>Sphaerobacterales</taxon>
        <taxon>Sphaerobacterineae</taxon>
        <taxon>Sphaerobacteraceae</taxon>
        <taxon>Sphaerobacter</taxon>
    </lineage>
</organism>
<protein>
    <submittedName>
        <fullName evidence="2">Methyltransferase type 11</fullName>
    </submittedName>
</protein>
<dbReference type="Pfam" id="PF13649">
    <property type="entry name" value="Methyltransf_25"/>
    <property type="match status" value="1"/>
</dbReference>